<name>A0ABY2WX08_9RHOB</name>
<protein>
    <submittedName>
        <fullName evidence="1">DUF3168 domain-containing protein</fullName>
    </submittedName>
</protein>
<keyword evidence="2" id="KW-1185">Reference proteome</keyword>
<dbReference type="Proteomes" id="UP001191082">
    <property type="component" value="Unassembled WGS sequence"/>
</dbReference>
<proteinExistence type="predicted"/>
<dbReference type="Gene3D" id="3.30.2000.30">
    <property type="match status" value="1"/>
</dbReference>
<accession>A0ABY2WX08</accession>
<comment type="caution">
    <text evidence="1">The sequence shown here is derived from an EMBL/GenBank/DDBJ whole genome shotgun (WGS) entry which is preliminary data.</text>
</comment>
<gene>
    <name evidence="1" type="ORF">FGK64_21925</name>
</gene>
<dbReference type="EMBL" id="VCPC01000010">
    <property type="protein sequence ID" value="TMV07313.1"/>
    <property type="molecule type" value="Genomic_DNA"/>
</dbReference>
<dbReference type="RefSeq" id="WP_138865997.1">
    <property type="nucleotide sequence ID" value="NZ_VCPC01000010.1"/>
</dbReference>
<dbReference type="InterPro" id="IPR053745">
    <property type="entry name" value="Viral_Tail_Comp_sf"/>
</dbReference>
<evidence type="ECO:0000313" key="1">
    <source>
        <dbReference type="EMBL" id="TMV07313.1"/>
    </source>
</evidence>
<dbReference type="Pfam" id="PF11367">
    <property type="entry name" value="Tail_completion_gp17"/>
    <property type="match status" value="1"/>
</dbReference>
<reference evidence="1 2" key="1">
    <citation type="submission" date="2019-05" db="EMBL/GenBank/DDBJ databases">
        <title>Marivita sp. nov. isolated from sea sediment.</title>
        <authorList>
            <person name="Kim W."/>
        </authorList>
    </citation>
    <scope>NUCLEOTIDE SEQUENCE [LARGE SCALE GENOMIC DNA]</scope>
    <source>
        <strain evidence="1 2">CAU 1492</strain>
    </source>
</reference>
<evidence type="ECO:0000313" key="2">
    <source>
        <dbReference type="Proteomes" id="UP001191082"/>
    </source>
</evidence>
<sequence length="134" mass="14387">MSASVALQDAVLAALVGDAGVAALVADRIYDRPPAGAAFPYISFGPSDYVLDDTDCIDLRIETLQIDVWARAEGRLWPARRLVDAVKAALHLVDLSLSVHALALLRVEAVRVFLDPDGITGHGVITLQAEIEER</sequence>
<organism evidence="1 2">
    <name type="scientific">Arenibacterium halophilum</name>
    <dbReference type="NCBI Taxonomy" id="2583821"/>
    <lineage>
        <taxon>Bacteria</taxon>
        <taxon>Pseudomonadati</taxon>
        <taxon>Pseudomonadota</taxon>
        <taxon>Alphaproteobacteria</taxon>
        <taxon>Rhodobacterales</taxon>
        <taxon>Paracoccaceae</taxon>
        <taxon>Arenibacterium</taxon>
    </lineage>
</organism>
<dbReference type="InterPro" id="IPR021508">
    <property type="entry name" value="Gp17-like"/>
</dbReference>